<dbReference type="GO" id="GO:0016491">
    <property type="term" value="F:oxidoreductase activity"/>
    <property type="evidence" value="ECO:0007669"/>
    <property type="project" value="UniProtKB-KW"/>
</dbReference>
<sequence>MSFTLDQFRLDGKVAIVTGAGGRGNSIGRAYAVGLANAGASVVVADLNEDGAKAVADEIVAAGGKAVAVKVDVADEESTLAMAAAAKEAFGGVDILINNAALMVDVSYDNCETISLENWNRAFSVNLNGALLCSRAVLPSMRERGGGRIINQTSGGAFPAIGLYGISKLALVGLTTTLAKQFGKENITCNAIAPGNVTSDAGKMLVPDDSPFIKFLEATCATRPRGEPDELVGTALLLCSEAGQWITGQTIHVDGGWIMRP</sequence>
<evidence type="ECO:0000256" key="2">
    <source>
        <dbReference type="ARBA" id="ARBA00023002"/>
    </source>
</evidence>
<dbReference type="Gene3D" id="3.40.50.720">
    <property type="entry name" value="NAD(P)-binding Rossmann-like Domain"/>
    <property type="match status" value="1"/>
</dbReference>
<dbReference type="Pfam" id="PF13561">
    <property type="entry name" value="adh_short_C2"/>
    <property type="match status" value="1"/>
</dbReference>
<dbReference type="InterPro" id="IPR002347">
    <property type="entry name" value="SDR_fam"/>
</dbReference>
<dbReference type="PANTHER" id="PTHR43669">
    <property type="entry name" value="5-KETO-D-GLUCONATE 5-REDUCTASE"/>
    <property type="match status" value="1"/>
</dbReference>
<dbReference type="Proteomes" id="UP000031057">
    <property type="component" value="Unassembled WGS sequence"/>
</dbReference>
<dbReference type="NCBIfam" id="NF005853">
    <property type="entry name" value="PRK07774.1"/>
    <property type="match status" value="1"/>
</dbReference>
<reference evidence="3 4" key="1">
    <citation type="submission" date="2014-10" db="EMBL/GenBank/DDBJ databases">
        <title>Genome sequence of Novosphingobium malaysiense MUSC 273(T).</title>
        <authorList>
            <person name="Lee L.-H."/>
        </authorList>
    </citation>
    <scope>NUCLEOTIDE SEQUENCE [LARGE SCALE GENOMIC DNA]</scope>
    <source>
        <strain evidence="3 4">MUSC 273</strain>
    </source>
</reference>
<keyword evidence="2" id="KW-0560">Oxidoreductase</keyword>
<accession>A0A0B1ZQU2</accession>
<dbReference type="AlphaFoldDB" id="A0A0B1ZQU2"/>
<dbReference type="PRINTS" id="PR00081">
    <property type="entry name" value="GDHRDH"/>
</dbReference>
<dbReference type="SUPFAM" id="SSF51735">
    <property type="entry name" value="NAD(P)-binding Rossmann-fold domains"/>
    <property type="match status" value="1"/>
</dbReference>
<protein>
    <submittedName>
        <fullName evidence="3">Short-chain dehydrogenase</fullName>
    </submittedName>
</protein>
<dbReference type="InterPro" id="IPR036291">
    <property type="entry name" value="NAD(P)-bd_dom_sf"/>
</dbReference>
<dbReference type="STRING" id="1348853.LK12_04535"/>
<name>A0A0B1ZQU2_9SPHN</name>
<gene>
    <name evidence="3" type="ORF">LK12_04535</name>
</gene>
<dbReference type="InterPro" id="IPR020904">
    <property type="entry name" value="Sc_DH/Rdtase_CS"/>
</dbReference>
<dbReference type="PANTHER" id="PTHR43669:SF14">
    <property type="entry name" value="OXIDOREDUCTASE"/>
    <property type="match status" value="1"/>
</dbReference>
<proteinExistence type="inferred from homology"/>
<comment type="similarity">
    <text evidence="1">Belongs to the short-chain dehydrogenases/reductases (SDR) family.</text>
</comment>
<dbReference type="PROSITE" id="PS00061">
    <property type="entry name" value="ADH_SHORT"/>
    <property type="match status" value="1"/>
</dbReference>
<evidence type="ECO:0000313" key="4">
    <source>
        <dbReference type="Proteomes" id="UP000031057"/>
    </source>
</evidence>
<evidence type="ECO:0000313" key="3">
    <source>
        <dbReference type="EMBL" id="KHK93525.1"/>
    </source>
</evidence>
<dbReference type="EMBL" id="JTDI01000001">
    <property type="protein sequence ID" value="KHK93525.1"/>
    <property type="molecule type" value="Genomic_DNA"/>
</dbReference>
<comment type="caution">
    <text evidence="3">The sequence shown here is derived from an EMBL/GenBank/DDBJ whole genome shotgun (WGS) entry which is preliminary data.</text>
</comment>
<keyword evidence="4" id="KW-1185">Reference proteome</keyword>
<organism evidence="3 4">
    <name type="scientific">Novosphingobium malaysiense</name>
    <dbReference type="NCBI Taxonomy" id="1348853"/>
    <lineage>
        <taxon>Bacteria</taxon>
        <taxon>Pseudomonadati</taxon>
        <taxon>Pseudomonadota</taxon>
        <taxon>Alphaproteobacteria</taxon>
        <taxon>Sphingomonadales</taxon>
        <taxon>Sphingomonadaceae</taxon>
        <taxon>Novosphingobium</taxon>
    </lineage>
</organism>
<dbReference type="RefSeq" id="WP_039279752.1">
    <property type="nucleotide sequence ID" value="NZ_JTDI01000001.1"/>
</dbReference>
<dbReference type="PRINTS" id="PR00080">
    <property type="entry name" value="SDRFAMILY"/>
</dbReference>
<dbReference type="CDD" id="cd05233">
    <property type="entry name" value="SDR_c"/>
    <property type="match status" value="1"/>
</dbReference>
<dbReference type="FunFam" id="3.40.50.720:FF:000084">
    <property type="entry name" value="Short-chain dehydrogenase reductase"/>
    <property type="match status" value="1"/>
</dbReference>
<dbReference type="OrthoDB" id="9780084at2"/>
<evidence type="ECO:0000256" key="1">
    <source>
        <dbReference type="ARBA" id="ARBA00006484"/>
    </source>
</evidence>